<keyword evidence="5 8" id="KW-0418">Kinase</keyword>
<dbReference type="InterPro" id="IPR057756">
    <property type="entry name" value="PI3-kinase_type3/VPS34_cat"/>
</dbReference>
<evidence type="ECO:0000256" key="4">
    <source>
        <dbReference type="ARBA" id="ARBA00022741"/>
    </source>
</evidence>
<keyword evidence="7" id="KW-0472">Membrane</keyword>
<dbReference type="GO" id="GO:0016303">
    <property type="term" value="F:1-phosphatidylinositol-3-kinase activity"/>
    <property type="evidence" value="ECO:0007669"/>
    <property type="project" value="UniProtKB-EC"/>
</dbReference>
<evidence type="ECO:0000313" key="15">
    <source>
        <dbReference type="Proteomes" id="UP001431209"/>
    </source>
</evidence>
<dbReference type="FunFam" id="1.10.1070.11:FF:000002">
    <property type="entry name" value="Phosphatidylinositol 3-kinase catalytic subunit type 3"/>
    <property type="match status" value="1"/>
</dbReference>
<evidence type="ECO:0000313" key="14">
    <source>
        <dbReference type="EMBL" id="KAL0484315.1"/>
    </source>
</evidence>
<evidence type="ECO:0000313" key="13">
    <source>
        <dbReference type="EMBL" id="KAL0479456.1"/>
    </source>
</evidence>
<dbReference type="GO" id="GO:0000407">
    <property type="term" value="C:phagophore assembly site"/>
    <property type="evidence" value="ECO:0007669"/>
    <property type="project" value="TreeGrafter"/>
</dbReference>
<evidence type="ECO:0000256" key="9">
    <source>
        <dbReference type="PROSITE-ProRule" id="PRU00880"/>
    </source>
</evidence>
<dbReference type="Gene3D" id="1.25.40.70">
    <property type="entry name" value="Phosphatidylinositol 3-kinase, accessory domain (PIK)"/>
    <property type="match status" value="1"/>
</dbReference>
<dbReference type="EMBL" id="JAOPGA020000560">
    <property type="protein sequence ID" value="KAL0479456.1"/>
    <property type="molecule type" value="Genomic_DNA"/>
</dbReference>
<dbReference type="GO" id="GO:0000045">
    <property type="term" value="P:autophagosome assembly"/>
    <property type="evidence" value="ECO:0007669"/>
    <property type="project" value="TreeGrafter"/>
</dbReference>
<dbReference type="InterPro" id="IPR011009">
    <property type="entry name" value="Kinase-like_dom_sf"/>
</dbReference>
<dbReference type="Proteomes" id="UP001431209">
    <property type="component" value="Unassembled WGS sequence"/>
</dbReference>
<dbReference type="GO" id="GO:0005777">
    <property type="term" value="C:peroxisome"/>
    <property type="evidence" value="ECO:0007669"/>
    <property type="project" value="TreeGrafter"/>
</dbReference>
<comment type="caution">
    <text evidence="13">The sequence shown here is derived from an EMBL/GenBank/DDBJ whole genome shotgun (WGS) entry which is preliminary data.</text>
</comment>
<comment type="subcellular location">
    <subcellularLocation>
        <location evidence="1">Endomembrane system</location>
        <topology evidence="1">Peripheral membrane protein</topology>
    </subcellularLocation>
</comment>
<feature type="domain" description="PIK helical" evidence="11">
    <location>
        <begin position="240"/>
        <end position="424"/>
    </location>
</feature>
<dbReference type="PROSITE" id="PS50290">
    <property type="entry name" value="PI3_4_KINASE_3"/>
    <property type="match status" value="1"/>
</dbReference>
<dbReference type="PROSITE" id="PS00916">
    <property type="entry name" value="PI3_4_KINASE_2"/>
    <property type="match status" value="1"/>
</dbReference>
<dbReference type="AlphaFoldDB" id="A0AAW2YPR5"/>
<gene>
    <name evidence="14" type="ORF">AKO1_004964</name>
    <name evidence="13" type="ORF">AKO1_015137</name>
</gene>
<dbReference type="GO" id="GO:0006897">
    <property type="term" value="P:endocytosis"/>
    <property type="evidence" value="ECO:0007669"/>
    <property type="project" value="TreeGrafter"/>
</dbReference>
<name>A0AAW2YPR5_9EUKA</name>
<dbReference type="SUPFAM" id="SSF49562">
    <property type="entry name" value="C2 domain (Calcium/lipid-binding domain, CaLB)"/>
    <property type="match status" value="1"/>
</dbReference>
<evidence type="ECO:0000256" key="5">
    <source>
        <dbReference type="ARBA" id="ARBA00022777"/>
    </source>
</evidence>
<dbReference type="InterPro" id="IPR036940">
    <property type="entry name" value="PI3/4_kinase_cat_sf"/>
</dbReference>
<dbReference type="GO" id="GO:0034272">
    <property type="term" value="C:phosphatidylinositol 3-kinase complex, class III, type II"/>
    <property type="evidence" value="ECO:0007669"/>
    <property type="project" value="TreeGrafter"/>
</dbReference>
<proteinExistence type="inferred from homology"/>
<dbReference type="SMART" id="SM00145">
    <property type="entry name" value="PI3Ka"/>
    <property type="match status" value="1"/>
</dbReference>
<evidence type="ECO:0000256" key="8">
    <source>
        <dbReference type="PIRNR" id="PIRNR000587"/>
    </source>
</evidence>
<dbReference type="PROSITE" id="PS51547">
    <property type="entry name" value="C2_PI3K"/>
    <property type="match status" value="1"/>
</dbReference>
<evidence type="ECO:0000256" key="7">
    <source>
        <dbReference type="ARBA" id="ARBA00023136"/>
    </source>
</evidence>
<protein>
    <recommendedName>
        <fullName evidence="2">phosphatidylinositol 3-kinase</fullName>
        <ecNumber evidence="2">2.7.1.137</ecNumber>
    </recommendedName>
</protein>
<organism evidence="13 15">
    <name type="scientific">Acrasis kona</name>
    <dbReference type="NCBI Taxonomy" id="1008807"/>
    <lineage>
        <taxon>Eukaryota</taxon>
        <taxon>Discoba</taxon>
        <taxon>Heterolobosea</taxon>
        <taxon>Tetramitia</taxon>
        <taxon>Eutetramitia</taxon>
        <taxon>Acrasidae</taxon>
        <taxon>Acrasis</taxon>
    </lineage>
</organism>
<dbReference type="PANTHER" id="PTHR10048:SF7">
    <property type="entry name" value="PHOSPHATIDYLINOSITOL 3-KINASE CATALYTIC SUBUNIT TYPE 3"/>
    <property type="match status" value="1"/>
</dbReference>
<dbReference type="InterPro" id="IPR035892">
    <property type="entry name" value="C2_domain_sf"/>
</dbReference>
<dbReference type="Pfam" id="PF00792">
    <property type="entry name" value="PI3K_C2"/>
    <property type="match status" value="1"/>
</dbReference>
<dbReference type="GO" id="GO:0005524">
    <property type="term" value="F:ATP binding"/>
    <property type="evidence" value="ECO:0007669"/>
    <property type="project" value="UniProtKB-UniRule"/>
</dbReference>
<dbReference type="PROSITE" id="PS00915">
    <property type="entry name" value="PI3_4_KINASE_1"/>
    <property type="match status" value="1"/>
</dbReference>
<dbReference type="FunFam" id="3.30.1010.10:FF:000016">
    <property type="entry name" value="Phosphatidylinositol 3-kinase catalytic subunit type 3"/>
    <property type="match status" value="1"/>
</dbReference>
<dbReference type="EC" id="2.7.1.137" evidence="2"/>
<keyword evidence="6 8" id="KW-0067">ATP-binding</keyword>
<dbReference type="Gene3D" id="1.10.1070.11">
    <property type="entry name" value="Phosphatidylinositol 3-/4-kinase, catalytic domain"/>
    <property type="match status" value="1"/>
</dbReference>
<feature type="domain" description="PI3K/PI4K catalytic" evidence="10">
    <location>
        <begin position="502"/>
        <end position="775"/>
    </location>
</feature>
<dbReference type="InterPro" id="IPR015433">
    <property type="entry name" value="PI3/4_kinase"/>
</dbReference>
<dbReference type="Pfam" id="PF00454">
    <property type="entry name" value="PI3_PI4_kinase"/>
    <property type="match status" value="1"/>
</dbReference>
<feature type="domain" description="C2 PI3K-type" evidence="12">
    <location>
        <begin position="4"/>
        <end position="153"/>
    </location>
</feature>
<dbReference type="PIRSF" id="PIRSF000587">
    <property type="entry name" value="PI3K_Vps34"/>
    <property type="match status" value="1"/>
</dbReference>
<evidence type="ECO:0000259" key="11">
    <source>
        <dbReference type="PROSITE" id="PS51545"/>
    </source>
</evidence>
<evidence type="ECO:0000256" key="6">
    <source>
        <dbReference type="ARBA" id="ARBA00022840"/>
    </source>
</evidence>
<dbReference type="GO" id="GO:0034271">
    <property type="term" value="C:phosphatidylinositol 3-kinase complex, class III, type I"/>
    <property type="evidence" value="ECO:0007669"/>
    <property type="project" value="TreeGrafter"/>
</dbReference>
<dbReference type="SUPFAM" id="SSF56112">
    <property type="entry name" value="Protein kinase-like (PK-like)"/>
    <property type="match status" value="1"/>
</dbReference>
<comment type="similarity">
    <text evidence="8 9">Belongs to the PI3/PI4-kinase family.</text>
</comment>
<dbReference type="PROSITE" id="PS51545">
    <property type="entry name" value="PIK_HELICAL"/>
    <property type="match status" value="1"/>
</dbReference>
<keyword evidence="15" id="KW-1185">Reference proteome</keyword>
<evidence type="ECO:0000259" key="10">
    <source>
        <dbReference type="PROSITE" id="PS50290"/>
    </source>
</evidence>
<sequence>MDFIKDPRTPPSNLTSKREDMYVLCQLIDDDCQLCPSIKTSYRSQHKNKEWTEWIVFPVKISEITPSTVLCLTVYDIFSPQKQVIVGGSTYSLFDDVGVLRMGSHKLKLWEKKSASGRKGGETMGDISIHGSEFARIEQTLHRIHSDPQSNINDQWLNASILKLIQIMDRADDTLYINIEFERYDSKIIFHEFTQAVKRRQKQPSQNILKEYIQDLEIDRENPVAKMHLKLSMHLSHGFLDFFLEPDSNDRKLLNKIIEKTSLEQITPQEKQLFWKYRYWLAKDKKALTKFLRCVDWEIEKENKEAINLLQRWTRIELVDCLELLSKTFANNQVLRSHAANILKDADDDWLLSMLPQLIQSLRYDKQNVESDLADLLISRCANHFNLANYFFWYLRVESINKENSHCGHFEKLSGKFLHFIKKNGGTKILNELIKQQNLVFNLQNICNQLKMIEYRDLKESKLKELLIHANKDTDQKDWSKTFNGRGVFLPIDPHLRAIRINPNDASVFKSNSYPILLCFETEENKKYKVIFKIGDDLRQDQLMIQIIQVMDGLLQKNGMDLKLTPYNVLACSGDVGFVECVTPSVTLESIVTKYVGVRSWFREICKNDERAYEEACDNFIKSCAAYCVITYILGVGDRHLDNLLVTNDGKLFHIDFGYILGNDPKSFPPPMKLCREMVEGMGGAQSKGYERFLSFCCEAYNIFRKSANLIINLFLLMIDANIDDIDKDTNKMSNQSDRYKNIMKVQERFRLDLKDPEAMRFMQGVINDSKRAMFANIYDQVHRYGQYWKK</sequence>
<dbReference type="SMART" id="SM00142">
    <property type="entry name" value="PI3K_C2"/>
    <property type="match status" value="1"/>
</dbReference>
<keyword evidence="3 8" id="KW-0808">Transferase</keyword>
<evidence type="ECO:0000259" key="12">
    <source>
        <dbReference type="PROSITE" id="PS51547"/>
    </source>
</evidence>
<dbReference type="SMART" id="SM00146">
    <property type="entry name" value="PI3Kc"/>
    <property type="match status" value="1"/>
</dbReference>
<dbReference type="Gene3D" id="2.60.40.150">
    <property type="entry name" value="C2 domain"/>
    <property type="match status" value="1"/>
</dbReference>
<dbReference type="CDD" id="cd00896">
    <property type="entry name" value="PI3Kc_III"/>
    <property type="match status" value="1"/>
</dbReference>
<dbReference type="InterPro" id="IPR001263">
    <property type="entry name" value="PI3K_accessory_dom"/>
</dbReference>
<dbReference type="EMBL" id="JAOPGA020001034">
    <property type="protein sequence ID" value="KAL0484315.1"/>
    <property type="molecule type" value="Genomic_DNA"/>
</dbReference>
<evidence type="ECO:0000256" key="1">
    <source>
        <dbReference type="ARBA" id="ARBA00004184"/>
    </source>
</evidence>
<reference evidence="13 15" key="1">
    <citation type="submission" date="2024-03" db="EMBL/GenBank/DDBJ databases">
        <title>The Acrasis kona genome and developmental transcriptomes reveal deep origins of eukaryotic multicellular pathways.</title>
        <authorList>
            <person name="Sheikh S."/>
            <person name="Fu C.-J."/>
            <person name="Brown M.W."/>
            <person name="Baldauf S.L."/>
        </authorList>
    </citation>
    <scope>NUCLEOTIDE SEQUENCE [LARGE SCALE GENOMIC DNA]</scope>
    <source>
        <strain evidence="13 15">ATCC MYA-3509</strain>
    </source>
</reference>
<evidence type="ECO:0000256" key="3">
    <source>
        <dbReference type="ARBA" id="ARBA00022679"/>
    </source>
</evidence>
<dbReference type="PANTHER" id="PTHR10048">
    <property type="entry name" value="PHOSPHATIDYLINOSITOL KINASE"/>
    <property type="match status" value="1"/>
</dbReference>
<dbReference type="Gene3D" id="3.30.1010.10">
    <property type="entry name" value="Phosphatidylinositol 3-kinase Catalytic Subunit, Chain A, domain 4"/>
    <property type="match status" value="1"/>
</dbReference>
<accession>A0AAW2YPR5</accession>
<dbReference type="InterPro" id="IPR008290">
    <property type="entry name" value="PI3K_Vps34"/>
</dbReference>
<dbReference type="GO" id="GO:0048015">
    <property type="term" value="P:phosphatidylinositol-mediated signaling"/>
    <property type="evidence" value="ECO:0007669"/>
    <property type="project" value="TreeGrafter"/>
</dbReference>
<dbReference type="InterPro" id="IPR016024">
    <property type="entry name" value="ARM-type_fold"/>
</dbReference>
<dbReference type="GO" id="GO:0005768">
    <property type="term" value="C:endosome"/>
    <property type="evidence" value="ECO:0007669"/>
    <property type="project" value="TreeGrafter"/>
</dbReference>
<dbReference type="InterPro" id="IPR002420">
    <property type="entry name" value="PI3K-type_C2_dom"/>
</dbReference>
<keyword evidence="4 8" id="KW-0547">Nucleotide-binding</keyword>
<dbReference type="InterPro" id="IPR042236">
    <property type="entry name" value="PI3K_accessory_sf"/>
</dbReference>
<dbReference type="InterPro" id="IPR018936">
    <property type="entry name" value="PI3/4_kinase_CS"/>
</dbReference>
<dbReference type="SUPFAM" id="SSF48371">
    <property type="entry name" value="ARM repeat"/>
    <property type="match status" value="1"/>
</dbReference>
<evidence type="ECO:0000256" key="2">
    <source>
        <dbReference type="ARBA" id="ARBA00012073"/>
    </source>
</evidence>
<dbReference type="InterPro" id="IPR000403">
    <property type="entry name" value="PI3/4_kinase_cat_dom"/>
</dbReference>
<dbReference type="Pfam" id="PF00613">
    <property type="entry name" value="PI3Ka"/>
    <property type="match status" value="1"/>
</dbReference>